<dbReference type="SUPFAM" id="SSF81296">
    <property type="entry name" value="E set domains"/>
    <property type="match status" value="1"/>
</dbReference>
<evidence type="ECO:0000313" key="10">
    <source>
        <dbReference type="Proteomes" id="UP000694407"/>
    </source>
</evidence>
<evidence type="ECO:0000259" key="8">
    <source>
        <dbReference type="Pfam" id="PF02889"/>
    </source>
</evidence>
<keyword evidence="4" id="KW-0256">Endoplasmic reticulum</keyword>
<reference evidence="9" key="2">
    <citation type="submission" date="2025-09" db="UniProtKB">
        <authorList>
            <consortium name="Ensembl"/>
        </authorList>
    </citation>
    <scope>IDENTIFICATION</scope>
</reference>
<keyword evidence="6" id="KW-0472">Membrane</keyword>
<evidence type="ECO:0000256" key="3">
    <source>
        <dbReference type="ARBA" id="ARBA00022692"/>
    </source>
</evidence>
<dbReference type="Pfam" id="PF02889">
    <property type="entry name" value="Sec63"/>
    <property type="match status" value="1"/>
</dbReference>
<dbReference type="Proteomes" id="UP000694407">
    <property type="component" value="Unplaced"/>
</dbReference>
<evidence type="ECO:0000256" key="7">
    <source>
        <dbReference type="ARBA" id="ARBA00023186"/>
    </source>
</evidence>
<dbReference type="InterPro" id="IPR014756">
    <property type="entry name" value="Ig_E-set"/>
</dbReference>
<evidence type="ECO:0000256" key="2">
    <source>
        <dbReference type="ARBA" id="ARBA00004240"/>
    </source>
</evidence>
<dbReference type="InterPro" id="IPR004179">
    <property type="entry name" value="Sec63-dom"/>
</dbReference>
<organism evidence="9 10">
    <name type="scientific">Marmota marmota marmota</name>
    <name type="common">Alpine marmot</name>
    <dbReference type="NCBI Taxonomy" id="9994"/>
    <lineage>
        <taxon>Eukaryota</taxon>
        <taxon>Metazoa</taxon>
        <taxon>Chordata</taxon>
        <taxon>Craniata</taxon>
        <taxon>Vertebrata</taxon>
        <taxon>Euteleostomi</taxon>
        <taxon>Mammalia</taxon>
        <taxon>Eutheria</taxon>
        <taxon>Euarchontoglires</taxon>
        <taxon>Glires</taxon>
        <taxon>Rodentia</taxon>
        <taxon>Sciuromorpha</taxon>
        <taxon>Sciuridae</taxon>
        <taxon>Xerinae</taxon>
        <taxon>Marmotini</taxon>
        <taxon>Marmota</taxon>
    </lineage>
</organism>
<dbReference type="Ensembl" id="ENSMMMT00000001895.1">
    <property type="protein sequence ID" value="ENSMMMP00000001697.1"/>
    <property type="gene ID" value="ENSMMMG00000001557.1"/>
</dbReference>
<dbReference type="GO" id="GO:0005681">
    <property type="term" value="C:spliceosomal complex"/>
    <property type="evidence" value="ECO:0007669"/>
    <property type="project" value="TreeGrafter"/>
</dbReference>
<keyword evidence="7" id="KW-0143">Chaperone</keyword>
<keyword evidence="10" id="KW-1185">Reference proteome</keyword>
<evidence type="ECO:0000256" key="1">
    <source>
        <dbReference type="ARBA" id="ARBA00004141"/>
    </source>
</evidence>
<dbReference type="Gene3D" id="2.60.40.150">
    <property type="entry name" value="C2 domain"/>
    <property type="match status" value="1"/>
</dbReference>
<dbReference type="AlphaFoldDB" id="A0A8C6EMW7"/>
<dbReference type="FunFam" id="2.60.40.150:FF:000133">
    <property type="entry name" value="Pre-mRNA splicing helicase, putative"/>
    <property type="match status" value="1"/>
</dbReference>
<dbReference type="GO" id="GO:0003723">
    <property type="term" value="F:RNA binding"/>
    <property type="evidence" value="ECO:0007669"/>
    <property type="project" value="TreeGrafter"/>
</dbReference>
<comment type="subcellular location">
    <subcellularLocation>
        <location evidence="2">Endoplasmic reticulum</location>
    </subcellularLocation>
    <subcellularLocation>
        <location evidence="1">Membrane</location>
        <topology evidence="1">Multi-pass membrane protein</topology>
    </subcellularLocation>
</comment>
<feature type="domain" description="SEC63" evidence="8">
    <location>
        <begin position="24"/>
        <end position="139"/>
    </location>
</feature>
<dbReference type="GO" id="GO:0003724">
    <property type="term" value="F:RNA helicase activity"/>
    <property type="evidence" value="ECO:0007669"/>
    <property type="project" value="TreeGrafter"/>
</dbReference>
<dbReference type="PANTHER" id="PTHR24075">
    <property type="entry name" value="SEC63 DOMAIN-CONTAINING"/>
    <property type="match status" value="1"/>
</dbReference>
<dbReference type="PANTHER" id="PTHR24075:SF5">
    <property type="entry name" value="U5 SMALL NUCLEAR RIBONUCLEOPROTEIN 200 KDA HELICASE"/>
    <property type="match status" value="1"/>
</dbReference>
<dbReference type="GeneTree" id="ENSGT00940000180261"/>
<proteinExistence type="predicted"/>
<name>A0A8C6EMW7_MARMA</name>
<protein>
    <recommendedName>
        <fullName evidence="8">SEC63 domain-containing protein</fullName>
    </recommendedName>
</protein>
<reference evidence="9" key="1">
    <citation type="submission" date="2025-08" db="UniProtKB">
        <authorList>
            <consortium name="Ensembl"/>
        </authorList>
    </citation>
    <scope>IDENTIFICATION</scope>
</reference>
<evidence type="ECO:0000256" key="5">
    <source>
        <dbReference type="ARBA" id="ARBA00022989"/>
    </source>
</evidence>
<sequence>MALEDEERDEILTLTDSQLAQVAAFVNNYPNVELTYSLNNSDSLISGVKQKITIQLTRDVEPENLQVTSEKYPFDKLESWWLVLGEVSKKELYAIKKVTLNKETQQYELEFDTPTSGKHNLTIWCVCDSYLDADKELSFEINVK</sequence>
<keyword evidence="5" id="KW-1133">Transmembrane helix</keyword>
<evidence type="ECO:0000256" key="6">
    <source>
        <dbReference type="ARBA" id="ARBA00023136"/>
    </source>
</evidence>
<dbReference type="Gene3D" id="1.10.150.20">
    <property type="entry name" value="5' to 3' exonuclease, C-terminal subdomain"/>
    <property type="match status" value="1"/>
</dbReference>
<dbReference type="GO" id="GO:0016020">
    <property type="term" value="C:membrane"/>
    <property type="evidence" value="ECO:0007669"/>
    <property type="project" value="UniProtKB-SubCell"/>
</dbReference>
<evidence type="ECO:0000313" key="9">
    <source>
        <dbReference type="Ensembl" id="ENSMMMP00000001697.1"/>
    </source>
</evidence>
<dbReference type="InterPro" id="IPR035892">
    <property type="entry name" value="C2_domain_sf"/>
</dbReference>
<accession>A0A8C6EMW7</accession>
<keyword evidence="3" id="KW-0812">Transmembrane</keyword>
<dbReference type="GO" id="GO:0005783">
    <property type="term" value="C:endoplasmic reticulum"/>
    <property type="evidence" value="ECO:0007669"/>
    <property type="project" value="UniProtKB-SubCell"/>
</dbReference>
<evidence type="ECO:0000256" key="4">
    <source>
        <dbReference type="ARBA" id="ARBA00022824"/>
    </source>
</evidence>
<dbReference type="GO" id="GO:0000388">
    <property type="term" value="P:spliceosome conformational change to release U4 (or U4atac) and U1 (or U11)"/>
    <property type="evidence" value="ECO:0007669"/>
    <property type="project" value="TreeGrafter"/>
</dbReference>